<feature type="domain" description="Peptidase S11 D-alanyl-D-alanine carboxypeptidase A N-terminal" evidence="12">
    <location>
        <begin position="32"/>
        <end position="263"/>
    </location>
</feature>
<evidence type="ECO:0000313" key="14">
    <source>
        <dbReference type="Proteomes" id="UP000003434"/>
    </source>
</evidence>
<comment type="caution">
    <text evidence="13">The sequence shown here is derived from an EMBL/GenBank/DDBJ whole genome shotgun (WGS) entry which is preliminary data.</text>
</comment>
<dbReference type="GO" id="GO:0009252">
    <property type="term" value="P:peptidoglycan biosynthetic process"/>
    <property type="evidence" value="ECO:0007669"/>
    <property type="project" value="UniProtKB-KW"/>
</dbReference>
<dbReference type="HOGENOM" id="CLU_044052_0_0_9"/>
<feature type="active site" description="Proton acceptor" evidence="8">
    <location>
        <position position="69"/>
    </location>
</feature>
<evidence type="ECO:0000256" key="9">
    <source>
        <dbReference type="PIRSR" id="PIRSR618044-2"/>
    </source>
</evidence>
<name>E6LL92_9FIRM</name>
<dbReference type="GO" id="GO:0009002">
    <property type="term" value="F:serine-type D-Ala-D-Ala carboxypeptidase activity"/>
    <property type="evidence" value="ECO:0007669"/>
    <property type="project" value="InterPro"/>
</dbReference>
<proteinExistence type="inferred from homology"/>
<protein>
    <submittedName>
        <fullName evidence="13">Serine-type D-Ala-D-Ala carboxypeptidase</fullName>
    </submittedName>
</protein>
<evidence type="ECO:0000256" key="2">
    <source>
        <dbReference type="ARBA" id="ARBA00022729"/>
    </source>
</evidence>
<gene>
    <name evidence="13" type="ORF">HMPREF0381_0727</name>
</gene>
<feature type="binding site" evidence="9">
    <location>
        <position position="235"/>
    </location>
    <ligand>
        <name>substrate</name>
    </ligand>
</feature>
<evidence type="ECO:0000256" key="11">
    <source>
        <dbReference type="RuleBase" id="RU004016"/>
    </source>
</evidence>
<feature type="active site" evidence="8">
    <location>
        <position position="124"/>
    </location>
</feature>
<dbReference type="InterPro" id="IPR018337">
    <property type="entry name" value="Cell_wall/Cho-bd_repeat"/>
</dbReference>
<dbReference type="Gene3D" id="3.40.710.10">
    <property type="entry name" value="DD-peptidase/beta-lactamase superfamily"/>
    <property type="match status" value="1"/>
</dbReference>
<keyword evidence="7" id="KW-0961">Cell wall biogenesis/degradation</keyword>
<dbReference type="Gene3D" id="2.10.270.10">
    <property type="entry name" value="Cholin Binding"/>
    <property type="match status" value="1"/>
</dbReference>
<reference evidence="13 14" key="1">
    <citation type="submission" date="2010-12" db="EMBL/GenBank/DDBJ databases">
        <authorList>
            <person name="Muzny D."/>
            <person name="Qin X."/>
            <person name="Deng J."/>
            <person name="Jiang H."/>
            <person name="Liu Y."/>
            <person name="Qu J."/>
            <person name="Song X.-Z."/>
            <person name="Zhang L."/>
            <person name="Thornton R."/>
            <person name="Coyle M."/>
            <person name="Francisco L."/>
            <person name="Jackson L."/>
            <person name="Javaid M."/>
            <person name="Korchina V."/>
            <person name="Kovar C."/>
            <person name="Mata R."/>
            <person name="Mathew T."/>
            <person name="Ngo R."/>
            <person name="Nguyen L."/>
            <person name="Nguyen N."/>
            <person name="Okwuonu G."/>
            <person name="Ongeri F."/>
            <person name="Pham C."/>
            <person name="Simmons D."/>
            <person name="Wilczek-Boney K."/>
            <person name="Hale W."/>
            <person name="Jakkamsetti A."/>
            <person name="Pham P."/>
            <person name="Ruth R."/>
            <person name="San Lucas F."/>
            <person name="Warren J."/>
            <person name="Zhang J."/>
            <person name="Zhao Z."/>
            <person name="Zhou C."/>
            <person name="Zhu D."/>
            <person name="Lee S."/>
            <person name="Bess C."/>
            <person name="Blankenburg K."/>
            <person name="Forbes L."/>
            <person name="Fu Q."/>
            <person name="Gubbala S."/>
            <person name="Hirani K."/>
            <person name="Jayaseelan J.C."/>
            <person name="Lara F."/>
            <person name="Munidasa M."/>
            <person name="Palculict T."/>
            <person name="Patil S."/>
            <person name="Pu L.-L."/>
            <person name="Saada N."/>
            <person name="Tang L."/>
            <person name="Weissenberger G."/>
            <person name="Zhu Y."/>
            <person name="Hemphill L."/>
            <person name="Shang Y."/>
            <person name="Youmans B."/>
            <person name="Ayvaz T."/>
            <person name="Ross M."/>
            <person name="Santibanez J."/>
            <person name="Aqrawi P."/>
            <person name="Gross S."/>
            <person name="Joshi V."/>
            <person name="Fowler G."/>
            <person name="Nazareth L."/>
            <person name="Reid J."/>
            <person name="Worley K."/>
            <person name="Petrosino J."/>
            <person name="Highlander S."/>
            <person name="Gibbs R."/>
        </authorList>
    </citation>
    <scope>NUCLEOTIDE SEQUENCE [LARGE SCALE GENOMIC DNA]</scope>
    <source>
        <strain evidence="13 14">DSM 3986</strain>
    </source>
</reference>
<dbReference type="PANTHER" id="PTHR21581:SF6">
    <property type="entry name" value="TRAFFICKING PROTEIN PARTICLE COMPLEX SUBUNIT 12"/>
    <property type="match status" value="1"/>
</dbReference>
<keyword evidence="6" id="KW-0573">Peptidoglycan synthesis</keyword>
<dbReference type="InterPro" id="IPR018044">
    <property type="entry name" value="Peptidase_S11"/>
</dbReference>
<keyword evidence="13" id="KW-0645">Protease</keyword>
<evidence type="ECO:0000259" key="12">
    <source>
        <dbReference type="Pfam" id="PF00768"/>
    </source>
</evidence>
<dbReference type="PROSITE" id="PS51170">
    <property type="entry name" value="CW"/>
    <property type="match status" value="1"/>
</dbReference>
<sequence length="466" mass="50211">MKLKKIISGGLVLVLSISVISFAPEYMAVYADTKPDISAQGAAVYNADTGEFLYEKNGDKQFYPASITKIMTGLLTVEQANLDDTITFSRSATTNLESGSTSLGVVAGDTMSVRDALYGMMLASANEVSNGLAEHVGGSVAGFANMMNNRAKELGATHTNFVNPNGLNNQNHVTTAKDMALIAAAAFRNPTFRAVAGASSYSFPATKSKPTPKLIKMHHKMVTGEISYAGVIGGKTGYTKSAGNTLVTAAERNGVRLIVVVLKCNGTHYTDTRKLLDYGFSIASKDTGRAVAKKQEAAPAKKQEVAPVKKQEVAVTKKQEAAPKTETAQNVEMVDSAMVETGPKEIRTSSMKAQNYGPGMEPDIGWKENNGDWVYVKSDNSSARAEVLTINGKKYWFDSDGNMAKGWRQDTSGSWYFMEEDTGTMNASAWLKYNGLWYYFGSDGKMLTNTTTPDGYVLNSDGVWVS</sequence>
<dbReference type="EMBL" id="AEPW01000024">
    <property type="protein sequence ID" value="EFU77380.1"/>
    <property type="molecule type" value="Genomic_DNA"/>
</dbReference>
<accession>E6LL92</accession>
<evidence type="ECO:0000256" key="4">
    <source>
        <dbReference type="ARBA" id="ARBA00022801"/>
    </source>
</evidence>
<dbReference type="SUPFAM" id="SSF56601">
    <property type="entry name" value="beta-lactamase/transpeptidase-like"/>
    <property type="match status" value="1"/>
</dbReference>
<dbReference type="Pfam" id="PF01473">
    <property type="entry name" value="Choline_bind_1"/>
    <property type="match status" value="2"/>
</dbReference>
<comment type="similarity">
    <text evidence="1 11">Belongs to the peptidase S11 family.</text>
</comment>
<dbReference type="SUPFAM" id="SSF69360">
    <property type="entry name" value="Cell wall binding repeat"/>
    <property type="match status" value="1"/>
</dbReference>
<dbReference type="GO" id="GO:0071555">
    <property type="term" value="P:cell wall organization"/>
    <property type="evidence" value="ECO:0007669"/>
    <property type="project" value="UniProtKB-KW"/>
</dbReference>
<keyword evidence="2" id="KW-0732">Signal</keyword>
<evidence type="ECO:0000256" key="10">
    <source>
        <dbReference type="PROSITE-ProRule" id="PRU00591"/>
    </source>
</evidence>
<dbReference type="GO" id="GO:0008360">
    <property type="term" value="P:regulation of cell shape"/>
    <property type="evidence" value="ECO:0007669"/>
    <property type="project" value="UniProtKB-KW"/>
</dbReference>
<dbReference type="PRINTS" id="PR00725">
    <property type="entry name" value="DADACBPTASE1"/>
</dbReference>
<evidence type="ECO:0000256" key="8">
    <source>
        <dbReference type="PIRSR" id="PIRSR618044-1"/>
    </source>
</evidence>
<dbReference type="PANTHER" id="PTHR21581">
    <property type="entry name" value="D-ALANYL-D-ALANINE CARBOXYPEPTIDASE"/>
    <property type="match status" value="1"/>
</dbReference>
<dbReference type="AlphaFoldDB" id="E6LL92"/>
<dbReference type="GO" id="GO:0006508">
    <property type="term" value="P:proteolysis"/>
    <property type="evidence" value="ECO:0007669"/>
    <property type="project" value="InterPro"/>
</dbReference>
<keyword evidence="4" id="KW-0378">Hydrolase</keyword>
<organism evidence="13 14">
    <name type="scientific">Lachnoanaerobaculum saburreum DSM 3986</name>
    <dbReference type="NCBI Taxonomy" id="887325"/>
    <lineage>
        <taxon>Bacteria</taxon>
        <taxon>Bacillati</taxon>
        <taxon>Bacillota</taxon>
        <taxon>Clostridia</taxon>
        <taxon>Lachnospirales</taxon>
        <taxon>Lachnospiraceae</taxon>
        <taxon>Lachnoanaerobaculum</taxon>
    </lineage>
</organism>
<dbReference type="Proteomes" id="UP000003434">
    <property type="component" value="Unassembled WGS sequence"/>
</dbReference>
<feature type="active site" description="Acyl-ester intermediate" evidence="8">
    <location>
        <position position="66"/>
    </location>
</feature>
<dbReference type="eggNOG" id="COG1686">
    <property type="taxonomic scope" value="Bacteria"/>
</dbReference>
<dbReference type="InterPro" id="IPR012338">
    <property type="entry name" value="Beta-lactam/transpept-like"/>
</dbReference>
<keyword evidence="13" id="KW-0121">Carboxypeptidase</keyword>
<keyword evidence="3" id="KW-0677">Repeat</keyword>
<evidence type="ECO:0000256" key="5">
    <source>
        <dbReference type="ARBA" id="ARBA00022960"/>
    </source>
</evidence>
<evidence type="ECO:0000313" key="13">
    <source>
        <dbReference type="EMBL" id="EFU77380.1"/>
    </source>
</evidence>
<evidence type="ECO:0000256" key="1">
    <source>
        <dbReference type="ARBA" id="ARBA00007164"/>
    </source>
</evidence>
<dbReference type="Pfam" id="PF00768">
    <property type="entry name" value="Peptidase_S11"/>
    <property type="match status" value="1"/>
</dbReference>
<dbReference type="InterPro" id="IPR001967">
    <property type="entry name" value="Peptidase_S11_N"/>
</dbReference>
<feature type="repeat" description="Cell wall-binding" evidence="10">
    <location>
        <begin position="427"/>
        <end position="446"/>
    </location>
</feature>
<dbReference type="RefSeq" id="WP_008750496.1">
    <property type="nucleotide sequence ID" value="NZ_GL622296.1"/>
</dbReference>
<evidence type="ECO:0000256" key="3">
    <source>
        <dbReference type="ARBA" id="ARBA00022737"/>
    </source>
</evidence>
<evidence type="ECO:0000256" key="6">
    <source>
        <dbReference type="ARBA" id="ARBA00022984"/>
    </source>
</evidence>
<keyword evidence="5" id="KW-0133">Cell shape</keyword>
<evidence type="ECO:0000256" key="7">
    <source>
        <dbReference type="ARBA" id="ARBA00023316"/>
    </source>
</evidence>
<dbReference type="Pfam" id="PF19085">
    <property type="entry name" value="Choline_bind_2"/>
    <property type="match status" value="1"/>
</dbReference>